<name>A0AA38CNV3_TAXCH</name>
<feature type="non-terminal residue" evidence="1">
    <location>
        <position position="1"/>
    </location>
</feature>
<sequence>RQSRFSRCRRQVFSTSVAMPIAIRAAKKKEEVFPFLKLVVGAATELLRIFSRTDS</sequence>
<proteinExistence type="predicted"/>
<feature type="non-terminal residue" evidence="1">
    <location>
        <position position="55"/>
    </location>
</feature>
<dbReference type="AlphaFoldDB" id="A0AA38CNV3"/>
<dbReference type="Proteomes" id="UP000824469">
    <property type="component" value="Unassembled WGS sequence"/>
</dbReference>
<dbReference type="EMBL" id="JAHRHJ020000009">
    <property type="protein sequence ID" value="KAH9303212.1"/>
    <property type="molecule type" value="Genomic_DNA"/>
</dbReference>
<organism evidence="1 2">
    <name type="scientific">Taxus chinensis</name>
    <name type="common">Chinese yew</name>
    <name type="synonym">Taxus wallichiana var. chinensis</name>
    <dbReference type="NCBI Taxonomy" id="29808"/>
    <lineage>
        <taxon>Eukaryota</taxon>
        <taxon>Viridiplantae</taxon>
        <taxon>Streptophyta</taxon>
        <taxon>Embryophyta</taxon>
        <taxon>Tracheophyta</taxon>
        <taxon>Spermatophyta</taxon>
        <taxon>Pinopsida</taxon>
        <taxon>Pinidae</taxon>
        <taxon>Conifers II</taxon>
        <taxon>Cupressales</taxon>
        <taxon>Taxaceae</taxon>
        <taxon>Taxus</taxon>
    </lineage>
</organism>
<evidence type="ECO:0000313" key="1">
    <source>
        <dbReference type="EMBL" id="KAH9303212.1"/>
    </source>
</evidence>
<keyword evidence="2" id="KW-1185">Reference proteome</keyword>
<accession>A0AA38CNV3</accession>
<comment type="caution">
    <text evidence="1">The sequence shown here is derived from an EMBL/GenBank/DDBJ whole genome shotgun (WGS) entry which is preliminary data.</text>
</comment>
<evidence type="ECO:0000313" key="2">
    <source>
        <dbReference type="Proteomes" id="UP000824469"/>
    </source>
</evidence>
<gene>
    <name evidence="1" type="ORF">KI387_014795</name>
</gene>
<protein>
    <submittedName>
        <fullName evidence="1">Uncharacterized protein</fullName>
    </submittedName>
</protein>
<reference evidence="1 2" key="1">
    <citation type="journal article" date="2021" name="Nat. Plants">
        <title>The Taxus genome provides insights into paclitaxel biosynthesis.</title>
        <authorList>
            <person name="Xiong X."/>
            <person name="Gou J."/>
            <person name="Liao Q."/>
            <person name="Li Y."/>
            <person name="Zhou Q."/>
            <person name="Bi G."/>
            <person name="Li C."/>
            <person name="Du R."/>
            <person name="Wang X."/>
            <person name="Sun T."/>
            <person name="Guo L."/>
            <person name="Liang H."/>
            <person name="Lu P."/>
            <person name="Wu Y."/>
            <person name="Zhang Z."/>
            <person name="Ro D.K."/>
            <person name="Shang Y."/>
            <person name="Huang S."/>
            <person name="Yan J."/>
        </authorList>
    </citation>
    <scope>NUCLEOTIDE SEQUENCE [LARGE SCALE GENOMIC DNA]</scope>
    <source>
        <strain evidence="1">Ta-2019</strain>
    </source>
</reference>